<protein>
    <submittedName>
        <fullName evidence="2">Uncharacterized protein</fullName>
    </submittedName>
</protein>
<evidence type="ECO:0000256" key="1">
    <source>
        <dbReference type="SAM" id="Phobius"/>
    </source>
</evidence>
<sequence>MNNKRIIIVVTIGIVAAILWSVVFINVLNSMAGIGIGICLGISFGISGSLIFSKKDKDI</sequence>
<reference evidence="2 3" key="1">
    <citation type="submission" date="2018-08" db="EMBL/GenBank/DDBJ databases">
        <title>A genome reference for cultivated species of the human gut microbiota.</title>
        <authorList>
            <person name="Zou Y."/>
            <person name="Xue W."/>
            <person name="Luo G."/>
        </authorList>
    </citation>
    <scope>NUCLEOTIDE SEQUENCE [LARGE SCALE GENOMIC DNA]</scope>
    <source>
        <strain evidence="2 3">AM43-2</strain>
    </source>
</reference>
<evidence type="ECO:0000313" key="3">
    <source>
        <dbReference type="Proteomes" id="UP000284598"/>
    </source>
</evidence>
<keyword evidence="1" id="KW-0472">Membrane</keyword>
<accession>A0A413RZ76</accession>
<feature type="transmembrane region" description="Helical" evidence="1">
    <location>
        <begin position="7"/>
        <end position="25"/>
    </location>
</feature>
<dbReference type="EMBL" id="QSFO01000008">
    <property type="protein sequence ID" value="RHA53988.1"/>
    <property type="molecule type" value="Genomic_DNA"/>
</dbReference>
<dbReference type="Proteomes" id="UP000284598">
    <property type="component" value="Unassembled WGS sequence"/>
</dbReference>
<keyword evidence="1" id="KW-1133">Transmembrane helix</keyword>
<dbReference type="AlphaFoldDB" id="A0A413RZ76"/>
<comment type="caution">
    <text evidence="2">The sequence shown here is derived from an EMBL/GenBank/DDBJ whole genome shotgun (WGS) entry which is preliminary data.</text>
</comment>
<gene>
    <name evidence="2" type="ORF">DW929_07920</name>
</gene>
<proteinExistence type="predicted"/>
<dbReference type="RefSeq" id="WP_118025415.1">
    <property type="nucleotide sequence ID" value="NZ_JBGLEX010000001.1"/>
</dbReference>
<evidence type="ECO:0000313" key="2">
    <source>
        <dbReference type="EMBL" id="RHA53988.1"/>
    </source>
</evidence>
<keyword evidence="1" id="KW-0812">Transmembrane</keyword>
<name>A0A413RZ76_9FIRM</name>
<organism evidence="2 3">
    <name type="scientific">Eubacterium ventriosum</name>
    <dbReference type="NCBI Taxonomy" id="39496"/>
    <lineage>
        <taxon>Bacteria</taxon>
        <taxon>Bacillati</taxon>
        <taxon>Bacillota</taxon>
        <taxon>Clostridia</taxon>
        <taxon>Eubacteriales</taxon>
        <taxon>Eubacteriaceae</taxon>
        <taxon>Eubacterium</taxon>
    </lineage>
</organism>
<feature type="transmembrane region" description="Helical" evidence="1">
    <location>
        <begin position="31"/>
        <end position="52"/>
    </location>
</feature>